<dbReference type="PANTHER" id="PTHR47658">
    <property type="entry name" value="HIGH MOBILITY GROUP B PROTEIN 12-RELATED"/>
    <property type="match status" value="1"/>
</dbReference>
<feature type="domain" description="HMG box" evidence="3">
    <location>
        <begin position="112"/>
        <end position="180"/>
    </location>
</feature>
<feature type="DNA-binding region" description="HMG box" evidence="1">
    <location>
        <begin position="211"/>
        <end position="277"/>
    </location>
</feature>
<feature type="domain" description="HMG box" evidence="3">
    <location>
        <begin position="211"/>
        <end position="277"/>
    </location>
</feature>
<dbReference type="SMART" id="SM00398">
    <property type="entry name" value="HMG"/>
    <property type="match status" value="2"/>
</dbReference>
<feature type="region of interest" description="Disordered" evidence="2">
    <location>
        <begin position="46"/>
        <end position="93"/>
    </location>
</feature>
<dbReference type="InterPro" id="IPR009071">
    <property type="entry name" value="HMG_box_dom"/>
</dbReference>
<dbReference type="OrthoDB" id="1919336at2759"/>
<keyword evidence="1" id="KW-0539">Nucleus</keyword>
<evidence type="ECO:0000313" key="4">
    <source>
        <dbReference type="EMBL" id="TFK97689.1"/>
    </source>
</evidence>
<dbReference type="Proteomes" id="UP000305067">
    <property type="component" value="Unassembled WGS sequence"/>
</dbReference>
<gene>
    <name evidence="4" type="ORF">BDV98DRAFT_607385</name>
</gene>
<dbReference type="GO" id="GO:0003677">
    <property type="term" value="F:DNA binding"/>
    <property type="evidence" value="ECO:0007669"/>
    <property type="project" value="UniProtKB-UniRule"/>
</dbReference>
<protein>
    <recommendedName>
        <fullName evidence="3">HMG box domain-containing protein</fullName>
    </recommendedName>
</protein>
<evidence type="ECO:0000256" key="2">
    <source>
        <dbReference type="SAM" id="MobiDB-lite"/>
    </source>
</evidence>
<dbReference type="GO" id="GO:0005634">
    <property type="term" value="C:nucleus"/>
    <property type="evidence" value="ECO:0007669"/>
    <property type="project" value="UniProtKB-UniRule"/>
</dbReference>
<accession>A0A5C3Q9E9</accession>
<feature type="DNA-binding region" description="HMG box" evidence="1">
    <location>
        <begin position="112"/>
        <end position="180"/>
    </location>
</feature>
<evidence type="ECO:0000256" key="1">
    <source>
        <dbReference type="PROSITE-ProRule" id="PRU00267"/>
    </source>
</evidence>
<dbReference type="SUPFAM" id="SSF47095">
    <property type="entry name" value="HMG-box"/>
    <property type="match status" value="2"/>
</dbReference>
<keyword evidence="1" id="KW-0238">DNA-binding</keyword>
<dbReference type="Pfam" id="PF00505">
    <property type="entry name" value="HMG_box"/>
    <property type="match status" value="1"/>
</dbReference>
<name>A0A5C3Q9E9_9AGAR</name>
<keyword evidence="5" id="KW-1185">Reference proteome</keyword>
<dbReference type="AlphaFoldDB" id="A0A5C3Q9E9"/>
<dbReference type="Gene3D" id="1.10.30.10">
    <property type="entry name" value="High mobility group box domain"/>
    <property type="match status" value="2"/>
</dbReference>
<evidence type="ECO:0000313" key="5">
    <source>
        <dbReference type="Proteomes" id="UP000305067"/>
    </source>
</evidence>
<dbReference type="CDD" id="cd00084">
    <property type="entry name" value="HMG-box_SF"/>
    <property type="match status" value="1"/>
</dbReference>
<dbReference type="STRING" id="1884261.A0A5C3Q9E9"/>
<feature type="compositionally biased region" description="Basic residues" evidence="2">
    <location>
        <begin position="77"/>
        <end position="93"/>
    </location>
</feature>
<organism evidence="4 5">
    <name type="scientific">Pterulicium gracile</name>
    <dbReference type="NCBI Taxonomy" id="1884261"/>
    <lineage>
        <taxon>Eukaryota</taxon>
        <taxon>Fungi</taxon>
        <taxon>Dikarya</taxon>
        <taxon>Basidiomycota</taxon>
        <taxon>Agaricomycotina</taxon>
        <taxon>Agaricomycetes</taxon>
        <taxon>Agaricomycetidae</taxon>
        <taxon>Agaricales</taxon>
        <taxon>Pleurotineae</taxon>
        <taxon>Pterulaceae</taxon>
        <taxon>Pterulicium</taxon>
    </lineage>
</organism>
<dbReference type="InterPro" id="IPR036910">
    <property type="entry name" value="HMG_box_dom_sf"/>
</dbReference>
<sequence length="284" mass="31238">MFSLLGRALTRVSLVARTVPCSVNVSQRLSFSVYPRVSFPAAAAAAKSASEKTKSQAKPTAAAKKTTTKSAAAAKKTTGKKVTAAKKVVKKKKPAKKPEEVKFKLTKEMMPPKKPGSPFVFYVAKVRADSPKAETTKEGAEIMVKAGEQWRALSDAEKAPYCAEHEAALAKYTLARDEWWRNADKSLVRVINEKRMAKKKPKMTSKRAPGDKYPGSPYSFFISHQIRTSTLTSGGSKSVFREGGELWKSLPDKEKAHWQDLARKAREVWAAKHVEVAKQVGTAE</sequence>
<evidence type="ECO:0000259" key="3">
    <source>
        <dbReference type="PROSITE" id="PS50118"/>
    </source>
</evidence>
<dbReference type="PROSITE" id="PS50118">
    <property type="entry name" value="HMG_BOX_2"/>
    <property type="match status" value="2"/>
</dbReference>
<reference evidence="4 5" key="1">
    <citation type="journal article" date="2019" name="Nat. Ecol. Evol.">
        <title>Megaphylogeny resolves global patterns of mushroom evolution.</title>
        <authorList>
            <person name="Varga T."/>
            <person name="Krizsan K."/>
            <person name="Foldi C."/>
            <person name="Dima B."/>
            <person name="Sanchez-Garcia M."/>
            <person name="Sanchez-Ramirez S."/>
            <person name="Szollosi G.J."/>
            <person name="Szarkandi J.G."/>
            <person name="Papp V."/>
            <person name="Albert L."/>
            <person name="Andreopoulos W."/>
            <person name="Angelini C."/>
            <person name="Antonin V."/>
            <person name="Barry K.W."/>
            <person name="Bougher N.L."/>
            <person name="Buchanan P."/>
            <person name="Buyck B."/>
            <person name="Bense V."/>
            <person name="Catcheside P."/>
            <person name="Chovatia M."/>
            <person name="Cooper J."/>
            <person name="Damon W."/>
            <person name="Desjardin D."/>
            <person name="Finy P."/>
            <person name="Geml J."/>
            <person name="Haridas S."/>
            <person name="Hughes K."/>
            <person name="Justo A."/>
            <person name="Karasinski D."/>
            <person name="Kautmanova I."/>
            <person name="Kiss B."/>
            <person name="Kocsube S."/>
            <person name="Kotiranta H."/>
            <person name="LaButti K.M."/>
            <person name="Lechner B.E."/>
            <person name="Liimatainen K."/>
            <person name="Lipzen A."/>
            <person name="Lukacs Z."/>
            <person name="Mihaltcheva S."/>
            <person name="Morgado L.N."/>
            <person name="Niskanen T."/>
            <person name="Noordeloos M.E."/>
            <person name="Ohm R.A."/>
            <person name="Ortiz-Santana B."/>
            <person name="Ovrebo C."/>
            <person name="Racz N."/>
            <person name="Riley R."/>
            <person name="Savchenko A."/>
            <person name="Shiryaev A."/>
            <person name="Soop K."/>
            <person name="Spirin V."/>
            <person name="Szebenyi C."/>
            <person name="Tomsovsky M."/>
            <person name="Tulloss R.E."/>
            <person name="Uehling J."/>
            <person name="Grigoriev I.V."/>
            <person name="Vagvolgyi C."/>
            <person name="Papp T."/>
            <person name="Martin F.M."/>
            <person name="Miettinen O."/>
            <person name="Hibbett D.S."/>
            <person name="Nagy L.G."/>
        </authorList>
    </citation>
    <scope>NUCLEOTIDE SEQUENCE [LARGE SCALE GENOMIC DNA]</scope>
    <source>
        <strain evidence="4 5">CBS 309.79</strain>
    </source>
</reference>
<proteinExistence type="predicted"/>
<feature type="compositionally biased region" description="Low complexity" evidence="2">
    <location>
        <begin position="56"/>
        <end position="76"/>
    </location>
</feature>
<dbReference type="EMBL" id="ML178845">
    <property type="protein sequence ID" value="TFK97689.1"/>
    <property type="molecule type" value="Genomic_DNA"/>
</dbReference>